<keyword evidence="3 7" id="KW-0479">Metal-binding</keyword>
<evidence type="ECO:0000256" key="6">
    <source>
        <dbReference type="ARBA" id="ARBA00023014"/>
    </source>
</evidence>
<dbReference type="PROSITE" id="PS51373">
    <property type="entry name" value="HIPIP"/>
    <property type="match status" value="1"/>
</dbReference>
<dbReference type="GO" id="GO:0046872">
    <property type="term" value="F:metal ion binding"/>
    <property type="evidence" value="ECO:0007669"/>
    <property type="project" value="UniProtKB-KW"/>
</dbReference>
<dbReference type="GO" id="GO:0016491">
    <property type="term" value="F:oxidoreductase activity"/>
    <property type="evidence" value="ECO:0007669"/>
    <property type="project" value="UniProtKB-KW"/>
</dbReference>
<keyword evidence="2 7" id="KW-0004">4Fe-4S</keyword>
<name>A0A1I4M749_9PROT</name>
<dbReference type="RefSeq" id="WP_090666382.1">
    <property type="nucleotide sequence ID" value="NZ_CAJNAP010000001.1"/>
</dbReference>
<evidence type="ECO:0000256" key="7">
    <source>
        <dbReference type="RuleBase" id="RU000620"/>
    </source>
</evidence>
<keyword evidence="6 7" id="KW-0411">Iron-sulfur</keyword>
<organism evidence="10 11">
    <name type="scientific">Nitrosomonas nitrosa</name>
    <dbReference type="NCBI Taxonomy" id="52442"/>
    <lineage>
        <taxon>Bacteria</taxon>
        <taxon>Pseudomonadati</taxon>
        <taxon>Pseudomonadota</taxon>
        <taxon>Betaproteobacteria</taxon>
        <taxon>Nitrosomonadales</taxon>
        <taxon>Nitrosomonadaceae</taxon>
        <taxon>Nitrosomonas</taxon>
    </lineage>
</organism>
<dbReference type="Proteomes" id="UP000199561">
    <property type="component" value="Unassembled WGS sequence"/>
</dbReference>
<dbReference type="STRING" id="52442.SAMN05421880_103143"/>
<dbReference type="SUPFAM" id="SSF57652">
    <property type="entry name" value="HIPIP (high potential iron protein)"/>
    <property type="match status" value="1"/>
</dbReference>
<dbReference type="Gene3D" id="4.10.490.10">
    <property type="entry name" value="High potential iron-sulphur protein"/>
    <property type="match status" value="1"/>
</dbReference>
<keyword evidence="4 7" id="KW-0249">Electron transport</keyword>
<dbReference type="EMBL" id="CAJNAP010000001">
    <property type="protein sequence ID" value="CAE6484928.1"/>
    <property type="molecule type" value="Genomic_DNA"/>
</dbReference>
<evidence type="ECO:0000313" key="10">
    <source>
        <dbReference type="EMBL" id="SFL99081.1"/>
    </source>
</evidence>
<reference evidence="10 11" key="1">
    <citation type="submission" date="2016-10" db="EMBL/GenBank/DDBJ databases">
        <authorList>
            <person name="de Groot N.N."/>
        </authorList>
    </citation>
    <scope>NUCLEOTIDE SEQUENCE [LARGE SCALE GENOMIC DNA]</scope>
    <source>
        <strain evidence="10 11">Nm146</strain>
    </source>
</reference>
<evidence type="ECO:0000256" key="4">
    <source>
        <dbReference type="ARBA" id="ARBA00022982"/>
    </source>
</evidence>
<dbReference type="GO" id="GO:0051539">
    <property type="term" value="F:4 iron, 4 sulfur cluster binding"/>
    <property type="evidence" value="ECO:0007669"/>
    <property type="project" value="UniProtKB-KW"/>
</dbReference>
<gene>
    <name evidence="9" type="primary">iro</name>
    <name evidence="9" type="ORF">NMYAN_10226</name>
    <name evidence="10" type="ORF">SAMN05421880_103143</name>
</gene>
<accession>A0A1I4M749</accession>
<dbReference type="InterPro" id="IPR036369">
    <property type="entry name" value="HIPIP_sf"/>
</dbReference>
<proteinExistence type="inferred from homology"/>
<evidence type="ECO:0000256" key="3">
    <source>
        <dbReference type="ARBA" id="ARBA00022723"/>
    </source>
</evidence>
<feature type="domain" description="High potential iron-sulfur proteins family profile" evidence="8">
    <location>
        <begin position="26"/>
        <end position="93"/>
    </location>
</feature>
<keyword evidence="9" id="KW-0560">Oxidoreductase</keyword>
<comment type="subunit">
    <text evidence="7">Homodimer.</text>
</comment>
<dbReference type="Proteomes" id="UP000601736">
    <property type="component" value="Unassembled WGS sequence"/>
</dbReference>
<protein>
    <recommendedName>
        <fullName evidence="7">High-potential iron-sulfur protein</fullName>
        <shortName evidence="7">HiPIP</shortName>
    </recommendedName>
</protein>
<keyword evidence="11" id="KW-1185">Reference proteome</keyword>
<keyword evidence="5 7" id="KW-0408">Iron</keyword>
<dbReference type="AlphaFoldDB" id="A0A1I4M749"/>
<dbReference type="GO" id="GO:0009055">
    <property type="term" value="F:electron transfer activity"/>
    <property type="evidence" value="ECO:0007669"/>
    <property type="project" value="InterPro"/>
</dbReference>
<comment type="function">
    <text evidence="7">Specific class of high-redox-potential 4Fe-4S ferredoxins. Functions in anaerobic electron transport in most purple and in some other photosynthetic bacteria and in at least one genus (Paracoccus) of halophilic, denitrifying bacteria.</text>
</comment>
<dbReference type="GO" id="GO:0019646">
    <property type="term" value="P:aerobic electron transport chain"/>
    <property type="evidence" value="ECO:0007669"/>
    <property type="project" value="InterPro"/>
</dbReference>
<evidence type="ECO:0000313" key="11">
    <source>
        <dbReference type="Proteomes" id="UP000199561"/>
    </source>
</evidence>
<evidence type="ECO:0000259" key="8">
    <source>
        <dbReference type="PROSITE" id="PS51373"/>
    </source>
</evidence>
<dbReference type="EMBL" id="FOUF01000003">
    <property type="protein sequence ID" value="SFL99081.1"/>
    <property type="molecule type" value="Genomic_DNA"/>
</dbReference>
<evidence type="ECO:0000256" key="2">
    <source>
        <dbReference type="ARBA" id="ARBA00022485"/>
    </source>
</evidence>
<sequence length="93" mass="10211">MNYRQKKLSRRELIKYIVLGATIPYVWGDAYKAEAAKASKALMKYQDKPNGSEKCSNCIQFIPGDTSDANGECKVVAGSISPQGWCTAFSPKS</sequence>
<keyword evidence="1 7" id="KW-0813">Transport</keyword>
<comment type="similarity">
    <text evidence="7">Belongs to the high-potential iron-sulfur protein (HiPIP) family.</text>
</comment>
<dbReference type="Pfam" id="PF01355">
    <property type="entry name" value="HIPIP"/>
    <property type="match status" value="1"/>
</dbReference>
<evidence type="ECO:0000256" key="1">
    <source>
        <dbReference type="ARBA" id="ARBA00022448"/>
    </source>
</evidence>
<reference evidence="9" key="2">
    <citation type="submission" date="2021-02" db="EMBL/GenBank/DDBJ databases">
        <authorList>
            <person name="Han P."/>
        </authorList>
    </citation>
    <scope>NUCLEOTIDE SEQUENCE</scope>
    <source>
        <strain evidence="9">Nitrosomonas nitrosa 18-3D</strain>
    </source>
</reference>
<dbReference type="InterPro" id="IPR000170">
    <property type="entry name" value="High_potential_FeS_prot"/>
</dbReference>
<dbReference type="OrthoDB" id="5334781at2"/>
<evidence type="ECO:0000256" key="5">
    <source>
        <dbReference type="ARBA" id="ARBA00023004"/>
    </source>
</evidence>
<evidence type="ECO:0000313" key="9">
    <source>
        <dbReference type="EMBL" id="CAE6484928.1"/>
    </source>
</evidence>